<name>A0A1H0PD67_9MICO</name>
<keyword evidence="3" id="KW-1185">Reference proteome</keyword>
<feature type="chain" id="PRO_5009250797" evidence="1">
    <location>
        <begin position="34"/>
        <end position="137"/>
    </location>
</feature>
<dbReference type="STRING" id="443156.SAMN04489867_1216"/>
<dbReference type="AlphaFoldDB" id="A0A1H0PD67"/>
<evidence type="ECO:0000313" key="2">
    <source>
        <dbReference type="EMBL" id="SDP02700.1"/>
    </source>
</evidence>
<accession>A0A1H0PD67</accession>
<gene>
    <name evidence="2" type="ORF">SAMN04489867_1216</name>
</gene>
<protein>
    <submittedName>
        <fullName evidence="2">Uncharacterized protein</fullName>
    </submittedName>
</protein>
<evidence type="ECO:0000256" key="1">
    <source>
        <dbReference type="SAM" id="SignalP"/>
    </source>
</evidence>
<dbReference type="Proteomes" id="UP000199077">
    <property type="component" value="Chromosome I"/>
</dbReference>
<keyword evidence="1" id="KW-0732">Signal</keyword>
<proteinExistence type="predicted"/>
<reference evidence="3" key="1">
    <citation type="submission" date="2016-10" db="EMBL/GenBank/DDBJ databases">
        <authorList>
            <person name="Varghese N."/>
            <person name="Submissions S."/>
        </authorList>
    </citation>
    <scope>NUCLEOTIDE SEQUENCE [LARGE SCALE GENOMIC DNA]</scope>
    <source>
        <strain evidence="3">DSM 22329</strain>
    </source>
</reference>
<organism evidence="2 3">
    <name type="scientific">Pedococcus dokdonensis</name>
    <dbReference type="NCBI Taxonomy" id="443156"/>
    <lineage>
        <taxon>Bacteria</taxon>
        <taxon>Bacillati</taxon>
        <taxon>Actinomycetota</taxon>
        <taxon>Actinomycetes</taxon>
        <taxon>Micrococcales</taxon>
        <taxon>Intrasporangiaceae</taxon>
        <taxon>Pedococcus</taxon>
    </lineage>
</organism>
<evidence type="ECO:0000313" key="3">
    <source>
        <dbReference type="Proteomes" id="UP000199077"/>
    </source>
</evidence>
<dbReference type="EMBL" id="LT629711">
    <property type="protein sequence ID" value="SDP02700.1"/>
    <property type="molecule type" value="Genomic_DNA"/>
</dbReference>
<sequence>MTFIARKTVSRPLLLVLIATAALLGGLPQSADALGSGKFPWRGDDANRTVYYYYGSGGTTGSLAYASTTATGKSCLLYVKRVRTKIALPNGSYGTHASLLGQCSSGVDISRGGYSVFQIKSTHTLEKWSGATYNYVL</sequence>
<feature type="signal peptide" evidence="1">
    <location>
        <begin position="1"/>
        <end position="33"/>
    </location>
</feature>
<dbReference type="RefSeq" id="WP_157692917.1">
    <property type="nucleotide sequence ID" value="NZ_LT629711.1"/>
</dbReference>